<gene>
    <name evidence="1" type="ORF">BPOR_0210g00050</name>
</gene>
<dbReference type="Proteomes" id="UP000297280">
    <property type="component" value="Unassembled WGS sequence"/>
</dbReference>
<organism evidence="1 2">
    <name type="scientific">Botrytis porri</name>
    <dbReference type="NCBI Taxonomy" id="87229"/>
    <lineage>
        <taxon>Eukaryota</taxon>
        <taxon>Fungi</taxon>
        <taxon>Dikarya</taxon>
        <taxon>Ascomycota</taxon>
        <taxon>Pezizomycotina</taxon>
        <taxon>Leotiomycetes</taxon>
        <taxon>Helotiales</taxon>
        <taxon>Sclerotiniaceae</taxon>
        <taxon>Botrytis</taxon>
    </lineage>
</organism>
<proteinExistence type="predicted"/>
<evidence type="ECO:0000313" key="1">
    <source>
        <dbReference type="EMBL" id="TGO87676.1"/>
    </source>
</evidence>
<name>A0A4Z1KQ52_9HELO</name>
<dbReference type="AlphaFoldDB" id="A0A4Z1KQ52"/>
<sequence length="82" mass="9624">MYTAASWKKIATTVWSVKVISFVEIHQVLVGIMLVDFLVTYWPDYGMVVIEQTDKRSNSKMEQKEDHAAVQEWPKKLYKCKK</sequence>
<accession>A0A4Z1KQ52</accession>
<keyword evidence="2" id="KW-1185">Reference proteome</keyword>
<evidence type="ECO:0000313" key="2">
    <source>
        <dbReference type="Proteomes" id="UP000297280"/>
    </source>
</evidence>
<reference evidence="1 2" key="1">
    <citation type="submission" date="2017-12" db="EMBL/GenBank/DDBJ databases">
        <title>Comparative genomics of Botrytis spp.</title>
        <authorList>
            <person name="Valero-Jimenez C.A."/>
            <person name="Tapia P."/>
            <person name="Veloso J."/>
            <person name="Silva-Moreno E."/>
            <person name="Staats M."/>
            <person name="Valdes J.H."/>
            <person name="Van Kan J.A.L."/>
        </authorList>
    </citation>
    <scope>NUCLEOTIDE SEQUENCE [LARGE SCALE GENOMIC DNA]</scope>
    <source>
        <strain evidence="1 2">MUCL3349</strain>
    </source>
</reference>
<dbReference type="EMBL" id="PQXO01000210">
    <property type="protein sequence ID" value="TGO87676.1"/>
    <property type="molecule type" value="Genomic_DNA"/>
</dbReference>
<protein>
    <submittedName>
        <fullName evidence="1">Uncharacterized protein</fullName>
    </submittedName>
</protein>
<comment type="caution">
    <text evidence="1">The sequence shown here is derived from an EMBL/GenBank/DDBJ whole genome shotgun (WGS) entry which is preliminary data.</text>
</comment>